<reference evidence="3" key="1">
    <citation type="submission" date="2016-08" db="EMBL/GenBank/DDBJ databases">
        <title>Complete genome sequence of the organohalide-respiring Epsilonproteobacterium Sulfurospirillum halorespirans.</title>
        <authorList>
            <person name="Goris T."/>
            <person name="Zimmermann J."/>
            <person name="Schenz B."/>
            <person name="Lemos M."/>
            <person name="Hackermueller J."/>
            <person name="Diekert G."/>
        </authorList>
    </citation>
    <scope>NUCLEOTIDE SEQUENCE [LARGE SCALE GENOMIC DNA]</scope>
    <source>
        <strain>DSM 13726</strain>
        <strain evidence="3">PCE-M2</strain>
    </source>
</reference>
<feature type="domain" description="DUF7683" evidence="1">
    <location>
        <begin position="5"/>
        <end position="73"/>
    </location>
</feature>
<proteinExistence type="predicted"/>
<protein>
    <recommendedName>
        <fullName evidence="1">DUF7683 domain-containing protein</fullName>
    </recommendedName>
</protein>
<evidence type="ECO:0000313" key="3">
    <source>
        <dbReference type="Proteomes" id="UP000094609"/>
    </source>
</evidence>
<sequence length="80" mass="9630">MNMIIYEIECYEKKSDKYVKSISLPNNGDKFYRNFLNIEDNNLPMYGIEITPEIQKKFKMELNIDIDINKYYCIFAELSQ</sequence>
<dbReference type="KEGG" id="shal:SHALO_1823"/>
<dbReference type="STRING" id="1193502.SHALO_1823"/>
<keyword evidence="3" id="KW-1185">Reference proteome</keyword>
<gene>
    <name evidence="2" type="ORF">SHALO_1823</name>
</gene>
<name>A0A1D7TKZ1_9BACT</name>
<dbReference type="AlphaFoldDB" id="A0A1D7TKZ1"/>
<evidence type="ECO:0000259" key="1">
    <source>
        <dbReference type="Pfam" id="PF24731"/>
    </source>
</evidence>
<dbReference type="Pfam" id="PF24731">
    <property type="entry name" value="DUF7683"/>
    <property type="match status" value="1"/>
</dbReference>
<accession>A0A1D7TKZ1</accession>
<dbReference type="InterPro" id="IPR056100">
    <property type="entry name" value="DUF7683"/>
</dbReference>
<evidence type="ECO:0000313" key="2">
    <source>
        <dbReference type="EMBL" id="AOO65594.1"/>
    </source>
</evidence>
<dbReference type="Proteomes" id="UP000094609">
    <property type="component" value="Chromosome"/>
</dbReference>
<dbReference type="EMBL" id="CP017111">
    <property type="protein sequence ID" value="AOO65594.1"/>
    <property type="molecule type" value="Genomic_DNA"/>
</dbReference>
<organism evidence="2 3">
    <name type="scientific">Sulfurospirillum halorespirans DSM 13726</name>
    <dbReference type="NCBI Taxonomy" id="1193502"/>
    <lineage>
        <taxon>Bacteria</taxon>
        <taxon>Pseudomonadati</taxon>
        <taxon>Campylobacterota</taxon>
        <taxon>Epsilonproteobacteria</taxon>
        <taxon>Campylobacterales</taxon>
        <taxon>Sulfurospirillaceae</taxon>
        <taxon>Sulfurospirillum</taxon>
    </lineage>
</organism>